<accession>A0A7R9UD69</accession>
<protein>
    <recommendedName>
        <fullName evidence="5">T-complex-associated testis-expressed protein 1</fullName>
    </recommendedName>
</protein>
<dbReference type="InterPro" id="IPR052410">
    <property type="entry name" value="DRC5"/>
</dbReference>
<reference evidence="4" key="1">
    <citation type="submission" date="2021-01" db="EMBL/GenBank/DDBJ databases">
        <authorList>
            <person name="Corre E."/>
            <person name="Pelletier E."/>
            <person name="Niang G."/>
            <person name="Scheremetjew M."/>
            <person name="Finn R."/>
            <person name="Kale V."/>
            <person name="Holt S."/>
            <person name="Cochrane G."/>
            <person name="Meng A."/>
            <person name="Brown T."/>
            <person name="Cohen L."/>
        </authorList>
    </citation>
    <scope>NUCLEOTIDE SEQUENCE</scope>
    <source>
        <strain evidence="4">CCMP2078</strain>
    </source>
</reference>
<name>A0A7R9UD69_9STRA</name>
<evidence type="ECO:0000256" key="2">
    <source>
        <dbReference type="ARBA" id="ARBA00022490"/>
    </source>
</evidence>
<comment type="subcellular location">
    <subcellularLocation>
        <location evidence="1">Cytoplasm</location>
        <location evidence="1">Cytoskeleton</location>
    </subcellularLocation>
</comment>
<evidence type="ECO:0000256" key="1">
    <source>
        <dbReference type="ARBA" id="ARBA00004245"/>
    </source>
</evidence>
<dbReference type="Pfam" id="PF13516">
    <property type="entry name" value="LRR_6"/>
    <property type="match status" value="4"/>
</dbReference>
<dbReference type="GO" id="GO:0005856">
    <property type="term" value="C:cytoskeleton"/>
    <property type="evidence" value="ECO:0007669"/>
    <property type="project" value="UniProtKB-SubCell"/>
</dbReference>
<evidence type="ECO:0000256" key="3">
    <source>
        <dbReference type="ARBA" id="ARBA00023212"/>
    </source>
</evidence>
<organism evidence="4">
    <name type="scientific">Pinguiococcus pyrenoidosus</name>
    <dbReference type="NCBI Taxonomy" id="172671"/>
    <lineage>
        <taxon>Eukaryota</taxon>
        <taxon>Sar</taxon>
        <taxon>Stramenopiles</taxon>
        <taxon>Ochrophyta</taxon>
        <taxon>Pinguiophyceae</taxon>
        <taxon>Pinguiochrysidales</taxon>
        <taxon>Pinguiochrysidaceae</taxon>
        <taxon>Pinguiococcus</taxon>
    </lineage>
</organism>
<keyword evidence="2" id="KW-0963">Cytoplasm</keyword>
<dbReference type="InterPro" id="IPR032675">
    <property type="entry name" value="LRR_dom_sf"/>
</dbReference>
<evidence type="ECO:0008006" key="5">
    <source>
        <dbReference type="Google" id="ProtNLM"/>
    </source>
</evidence>
<dbReference type="PANTHER" id="PTHR24107:SF20">
    <property type="entry name" value="DYNEIN REGULATORY COMPLEX SUBUNIT 5"/>
    <property type="match status" value="1"/>
</dbReference>
<dbReference type="EMBL" id="HBEA01015867">
    <property type="protein sequence ID" value="CAD8262613.1"/>
    <property type="molecule type" value="Transcribed_RNA"/>
</dbReference>
<dbReference type="SMART" id="SM00368">
    <property type="entry name" value="LRR_RI"/>
    <property type="match status" value="6"/>
</dbReference>
<dbReference type="Gene3D" id="3.80.10.10">
    <property type="entry name" value="Ribonuclease Inhibitor"/>
    <property type="match status" value="1"/>
</dbReference>
<dbReference type="InterPro" id="IPR001611">
    <property type="entry name" value="Leu-rich_rpt"/>
</dbReference>
<dbReference type="AlphaFoldDB" id="A0A7R9UD69"/>
<evidence type="ECO:0000313" key="4">
    <source>
        <dbReference type="EMBL" id="CAD8262613.1"/>
    </source>
</evidence>
<proteinExistence type="predicted"/>
<dbReference type="PANTHER" id="PTHR24107">
    <property type="entry name" value="YNEIN REGULATORY COMPLEX SUBUNIT 5"/>
    <property type="match status" value="1"/>
</dbReference>
<sequence>MSARRRHVSVGVTTDTVALSDVVTLYRKRNLDHHKERDKIRAPVGRVRHWVPSLAQLCVKHLVDNFEEHPVYDVIPSTHAQLFTSQLPTTINPIVAAQYIFSEGYWKRRCASKYAWHNCRIQEHGLMWKQLYFETHAQETLEAWDDEDEPEETLLNQLAVCAEYIFTLTAHQLLGHPDMSRVCALFPNLCRLRIRYGVRKTGMDYERILFGMKISDAQGLTKYLKATDTLTTLILSMNLLDDDLLRMLMVGLIVNETVTHLDVSHNRITTHGARLLAKLLGANSVLTSLDLSDNFIYAEGGRYLARGLRENSSLLELNLRLNRLTDEGGRMVADGCREHRILSALNLSANSIGADAVDGLGLMLQFAGTSLTALDLSANEITTKELQILNECVQQNSKLSSIDLRNNKFNAEHDEEARAALDAIKGRVQSNEVSRDEA</sequence>
<dbReference type="SUPFAM" id="SSF52047">
    <property type="entry name" value="RNI-like"/>
    <property type="match status" value="1"/>
</dbReference>
<keyword evidence="3" id="KW-0206">Cytoskeleton</keyword>
<gene>
    <name evidence="4" type="ORF">PPYR1160_LOCUS12115</name>
</gene>